<dbReference type="SUPFAM" id="SSF63446">
    <property type="entry name" value="Type I dockerin domain"/>
    <property type="match status" value="1"/>
</dbReference>
<accession>A0ABU1F691</accession>
<evidence type="ECO:0000313" key="4">
    <source>
        <dbReference type="EMBL" id="MDR5651954.1"/>
    </source>
</evidence>
<dbReference type="RefSeq" id="WP_310456202.1">
    <property type="nucleotide sequence ID" value="NZ_JAVKPH010000004.1"/>
</dbReference>
<proteinExistence type="predicted"/>
<feature type="chain" id="PRO_5045962711" evidence="1">
    <location>
        <begin position="21"/>
        <end position="757"/>
    </location>
</feature>
<evidence type="ECO:0000256" key="1">
    <source>
        <dbReference type="SAM" id="SignalP"/>
    </source>
</evidence>
<evidence type="ECO:0000259" key="2">
    <source>
        <dbReference type="PROSITE" id="PS50093"/>
    </source>
</evidence>
<dbReference type="InterPro" id="IPR000601">
    <property type="entry name" value="PKD_dom"/>
</dbReference>
<sequence length="757" mass="77224">MAFSSIVRWLLMVITVSFIAACKSDTPTAGADSTIIEIAGRSTVSAGTPLALTVTGNDGADTYDWVFSDGQTKAGADVNVTFPAAGVYTVLVKAMKGTEVLAETTGAISVFDAAAGANPGFVGIPVMFGDVGQDGVLELDDLLLAAQAAAGLYDTEFEAFEAADMNLSGTLDNADIGLIAQALLHDAPLPSAILDPWARPAGTVSMVSPALLDPDAEVAVLVDGVASPQVFRSILGYATFVVPKSLVGADAEVDVVLQVAGAEADRMPLLLKAPVAKPADAKADVLAFLDELADMIERQRTATQTFAEQSGGVDPADLKIVMGGAEAGGVQFAEAVEGVRELLNGPDGAQLAQFLQAVFYANGLDEFRADVATIQTEGTLPMRRLGVEAPADVCAIYVPAVCMLKSTVSAISTGSNILAGACSTAALVALVGGAVIPADGPAIEVAALAGFVKFCLPLTVPLQVAGIVGDLVKPLDFDFRLSSDKTSLDDGETATITAEVTFIGLNNLCGLGVTKGAKELINKKLGARIVGMLMTKSTTYKLLGEIYAKIGEDSYTGLLTAIQNVVSNTLDATGLSDAFENFINKVCGFIPPTGGVVADAKDFNLTATNGGLLSFLPDGKATLACPAPGSGGGSGAITVSGSRVLCGSDTKSASVDVSCGTGNVTITMGDNGSANDDIYEVIIDGRTVLTSSVPVRSVSVTVQLPKGQTTVLMRGRAAPDGIGTYFISFSGATVISGQTSGSDLTPGVTKTFIIEVQ</sequence>
<dbReference type="InterPro" id="IPR035986">
    <property type="entry name" value="PKD_dom_sf"/>
</dbReference>
<keyword evidence="1" id="KW-0732">Signal</keyword>
<dbReference type="CDD" id="cd00146">
    <property type="entry name" value="PKD"/>
    <property type="match status" value="1"/>
</dbReference>
<dbReference type="PROSITE" id="PS51766">
    <property type="entry name" value="DOCKERIN"/>
    <property type="match status" value="1"/>
</dbReference>
<protein>
    <submittedName>
        <fullName evidence="4">PKD domain-containing protein</fullName>
    </submittedName>
</protein>
<feature type="domain" description="PKD" evidence="2">
    <location>
        <begin position="55"/>
        <end position="117"/>
    </location>
</feature>
<feature type="domain" description="Dockerin" evidence="3">
    <location>
        <begin position="124"/>
        <end position="191"/>
    </location>
</feature>
<dbReference type="EMBL" id="JAVKPH010000004">
    <property type="protein sequence ID" value="MDR5651954.1"/>
    <property type="molecule type" value="Genomic_DNA"/>
</dbReference>
<keyword evidence="5" id="KW-1185">Reference proteome</keyword>
<feature type="signal peptide" evidence="1">
    <location>
        <begin position="1"/>
        <end position="20"/>
    </location>
</feature>
<name>A0ABU1F691_9RHOB</name>
<dbReference type="Pfam" id="PF18911">
    <property type="entry name" value="PKD_4"/>
    <property type="match status" value="1"/>
</dbReference>
<evidence type="ECO:0000313" key="5">
    <source>
        <dbReference type="Proteomes" id="UP001247754"/>
    </source>
</evidence>
<evidence type="ECO:0000259" key="3">
    <source>
        <dbReference type="PROSITE" id="PS51766"/>
    </source>
</evidence>
<gene>
    <name evidence="4" type="ORF">RGD00_05035</name>
</gene>
<dbReference type="InterPro" id="IPR013783">
    <property type="entry name" value="Ig-like_fold"/>
</dbReference>
<dbReference type="Gene3D" id="2.60.40.10">
    <property type="entry name" value="Immunoglobulins"/>
    <property type="match status" value="1"/>
</dbReference>
<dbReference type="SUPFAM" id="SSF49299">
    <property type="entry name" value="PKD domain"/>
    <property type="match status" value="1"/>
</dbReference>
<dbReference type="PROSITE" id="PS50093">
    <property type="entry name" value="PKD"/>
    <property type="match status" value="1"/>
</dbReference>
<dbReference type="InterPro" id="IPR016134">
    <property type="entry name" value="Dockerin_dom"/>
</dbReference>
<organism evidence="4 5">
    <name type="scientific">Ruixingdingia sedimenti</name>
    <dbReference type="NCBI Taxonomy" id="3073604"/>
    <lineage>
        <taxon>Bacteria</taxon>
        <taxon>Pseudomonadati</taxon>
        <taxon>Pseudomonadota</taxon>
        <taxon>Alphaproteobacteria</taxon>
        <taxon>Rhodobacterales</taxon>
        <taxon>Paracoccaceae</taxon>
        <taxon>Ruixingdingia</taxon>
    </lineage>
</organism>
<dbReference type="Proteomes" id="UP001247754">
    <property type="component" value="Unassembled WGS sequence"/>
</dbReference>
<dbReference type="Gene3D" id="1.10.1330.10">
    <property type="entry name" value="Dockerin domain"/>
    <property type="match status" value="1"/>
</dbReference>
<reference evidence="4 5" key="1">
    <citation type="submission" date="2023-09" db="EMBL/GenBank/DDBJ databases">
        <title>Xinfangfangia sedmenti sp. nov., isolated the sedment.</title>
        <authorList>
            <person name="Xu L."/>
        </authorList>
    </citation>
    <scope>NUCLEOTIDE SEQUENCE [LARGE SCALE GENOMIC DNA]</scope>
    <source>
        <strain evidence="4 5">LG-4</strain>
    </source>
</reference>
<dbReference type="InterPro" id="IPR036439">
    <property type="entry name" value="Dockerin_dom_sf"/>
</dbReference>
<comment type="caution">
    <text evidence="4">The sequence shown here is derived from an EMBL/GenBank/DDBJ whole genome shotgun (WGS) entry which is preliminary data.</text>
</comment>